<feature type="region of interest" description="Disordered" evidence="1">
    <location>
        <begin position="1"/>
        <end position="64"/>
    </location>
</feature>
<accession>A0ABV2NTY7</accession>
<evidence type="ECO:0000313" key="2">
    <source>
        <dbReference type="EMBL" id="MET3869997.1"/>
    </source>
</evidence>
<organism evidence="2 3">
    <name type="scientific">Methylobacterium radiotolerans</name>
    <dbReference type="NCBI Taxonomy" id="31998"/>
    <lineage>
        <taxon>Bacteria</taxon>
        <taxon>Pseudomonadati</taxon>
        <taxon>Pseudomonadota</taxon>
        <taxon>Alphaproteobacteria</taxon>
        <taxon>Hyphomicrobiales</taxon>
        <taxon>Methylobacteriaceae</taxon>
        <taxon>Methylobacterium</taxon>
    </lineage>
</organism>
<comment type="caution">
    <text evidence="2">The sequence shown here is derived from an EMBL/GenBank/DDBJ whole genome shotgun (WGS) entry which is preliminary data.</text>
</comment>
<evidence type="ECO:0000313" key="3">
    <source>
        <dbReference type="Proteomes" id="UP001549119"/>
    </source>
</evidence>
<name>A0ABV2NTY7_9HYPH</name>
<reference evidence="2 3" key="1">
    <citation type="submission" date="2024-06" db="EMBL/GenBank/DDBJ databases">
        <title>Genomics of switchgrass bacterial isolates.</title>
        <authorList>
            <person name="Shade A."/>
        </authorList>
    </citation>
    <scope>NUCLEOTIDE SEQUENCE [LARGE SCALE GENOMIC DNA]</scope>
    <source>
        <strain evidence="2 3">PvP084</strain>
    </source>
</reference>
<proteinExistence type="predicted"/>
<evidence type="ECO:0000256" key="1">
    <source>
        <dbReference type="SAM" id="MobiDB-lite"/>
    </source>
</evidence>
<keyword evidence="3" id="KW-1185">Reference proteome</keyword>
<protein>
    <submittedName>
        <fullName evidence="2">Uncharacterized protein</fullName>
    </submittedName>
</protein>
<dbReference type="Proteomes" id="UP001549119">
    <property type="component" value="Unassembled WGS sequence"/>
</dbReference>
<sequence>MKPYGRRRGDSGCCPGHDTFPSETYANRRSKRAQTRDTVLQHQRARAQQKHETRAALEDPERCQ</sequence>
<dbReference type="RefSeq" id="WP_209651113.1">
    <property type="nucleotide sequence ID" value="NZ_JBEPNV010000005.1"/>
</dbReference>
<feature type="compositionally biased region" description="Basic and acidic residues" evidence="1">
    <location>
        <begin position="49"/>
        <end position="64"/>
    </location>
</feature>
<dbReference type="EMBL" id="JBEPNW010000008">
    <property type="protein sequence ID" value="MET3869997.1"/>
    <property type="molecule type" value="Genomic_DNA"/>
</dbReference>
<gene>
    <name evidence="2" type="ORF">ABIC20_007382</name>
</gene>